<dbReference type="Gene3D" id="1.20.5.170">
    <property type="match status" value="1"/>
</dbReference>
<dbReference type="OrthoDB" id="674948at2759"/>
<evidence type="ECO:0000256" key="2">
    <source>
        <dbReference type="ARBA" id="ARBA00007163"/>
    </source>
</evidence>
<evidence type="ECO:0000256" key="6">
    <source>
        <dbReference type="ARBA" id="ARBA00023230"/>
    </source>
</evidence>
<dbReference type="Proteomes" id="UP000077315">
    <property type="component" value="Unassembled WGS sequence"/>
</dbReference>
<evidence type="ECO:0000313" key="10">
    <source>
        <dbReference type="EMBL" id="OAD72902.1"/>
    </source>
</evidence>
<evidence type="ECO:0000256" key="8">
    <source>
        <dbReference type="SAM" id="MobiDB-lite"/>
    </source>
</evidence>
<keyword evidence="11" id="KW-1185">Reference proteome</keyword>
<protein>
    <submittedName>
        <fullName evidence="10">Skn-1-like basic-leucine zipper transcription factor</fullName>
    </submittedName>
</protein>
<keyword evidence="7" id="KW-0539">Nucleus</keyword>
<evidence type="ECO:0000256" key="7">
    <source>
        <dbReference type="ARBA" id="ARBA00023242"/>
    </source>
</evidence>
<feature type="compositionally biased region" description="Basic and acidic residues" evidence="8">
    <location>
        <begin position="82"/>
        <end position="91"/>
    </location>
</feature>
<dbReference type="GO" id="GO:0006986">
    <property type="term" value="P:response to unfolded protein"/>
    <property type="evidence" value="ECO:0007669"/>
    <property type="project" value="UniProtKB-KW"/>
</dbReference>
<keyword evidence="4" id="KW-0238">DNA-binding</keyword>
<evidence type="ECO:0000256" key="3">
    <source>
        <dbReference type="ARBA" id="ARBA00023015"/>
    </source>
</evidence>
<keyword evidence="6" id="KW-0834">Unfolded protein response</keyword>
<dbReference type="InterPro" id="IPR046347">
    <property type="entry name" value="bZIP_sf"/>
</dbReference>
<dbReference type="GO" id="GO:0000981">
    <property type="term" value="F:DNA-binding transcription factor activity, RNA polymerase II-specific"/>
    <property type="evidence" value="ECO:0007669"/>
    <property type="project" value="InterPro"/>
</dbReference>
<dbReference type="SMART" id="SM00338">
    <property type="entry name" value="BRLZ"/>
    <property type="match status" value="1"/>
</dbReference>
<dbReference type="EMBL" id="KV440982">
    <property type="protein sequence ID" value="OAD72902.1"/>
    <property type="molecule type" value="Genomic_DNA"/>
</dbReference>
<dbReference type="InterPro" id="IPR004827">
    <property type="entry name" value="bZIP"/>
</dbReference>
<dbReference type="PANTHER" id="PTHR46714">
    <property type="entry name" value="TRANSCRIPTIONAL ACTIVATOR HAC1"/>
    <property type="match status" value="1"/>
</dbReference>
<dbReference type="GO" id="GO:0045944">
    <property type="term" value="P:positive regulation of transcription by RNA polymerase II"/>
    <property type="evidence" value="ECO:0007669"/>
    <property type="project" value="InterPro"/>
</dbReference>
<organism evidence="10 11">
    <name type="scientific">Phycomyces blakesleeanus (strain ATCC 8743b / DSM 1359 / FGSC 10004 / NBRC 33097 / NRRL 1555)</name>
    <dbReference type="NCBI Taxonomy" id="763407"/>
    <lineage>
        <taxon>Eukaryota</taxon>
        <taxon>Fungi</taxon>
        <taxon>Fungi incertae sedis</taxon>
        <taxon>Mucoromycota</taxon>
        <taxon>Mucoromycotina</taxon>
        <taxon>Mucoromycetes</taxon>
        <taxon>Mucorales</taxon>
        <taxon>Phycomycetaceae</taxon>
        <taxon>Phycomyces</taxon>
    </lineage>
</organism>
<dbReference type="GO" id="GO:0005634">
    <property type="term" value="C:nucleus"/>
    <property type="evidence" value="ECO:0007669"/>
    <property type="project" value="UniProtKB-SubCell"/>
</dbReference>
<dbReference type="InterPro" id="IPR044280">
    <property type="entry name" value="Hac1/HY5"/>
</dbReference>
<dbReference type="GeneID" id="28994808"/>
<dbReference type="STRING" id="763407.A0A162U288"/>
<name>A0A162U288_PHYB8</name>
<accession>A0A162U288</accession>
<dbReference type="RefSeq" id="XP_018290942.1">
    <property type="nucleotide sequence ID" value="XM_018433902.1"/>
</dbReference>
<evidence type="ECO:0000259" key="9">
    <source>
        <dbReference type="PROSITE" id="PS50217"/>
    </source>
</evidence>
<dbReference type="AlphaFoldDB" id="A0A162U288"/>
<evidence type="ECO:0000256" key="1">
    <source>
        <dbReference type="ARBA" id="ARBA00004123"/>
    </source>
</evidence>
<sequence>MESSQYDVQPTDAESISAMLSMPVNFTIDPLVTVASPVSQDLFSSSREPSPVNSEYSSVKNITPRQFAEELQAQPEPSPTTKEQKAKERVLRNRAAAQESRDKKRRYVATLESTNEQLKQENDQITKRAKLLEAQNEALTTQLEAFSRQLAELQAQVKSNSPSSFMFHGFCDSARIANRLKSLF</sequence>
<evidence type="ECO:0000256" key="4">
    <source>
        <dbReference type="ARBA" id="ARBA00023125"/>
    </source>
</evidence>
<dbReference type="PROSITE" id="PS00036">
    <property type="entry name" value="BZIP_BASIC"/>
    <property type="match status" value="1"/>
</dbReference>
<feature type="compositionally biased region" description="Polar residues" evidence="8">
    <location>
        <begin position="40"/>
        <end position="64"/>
    </location>
</feature>
<dbReference type="VEuPathDB" id="FungiDB:PHYBLDRAFT_159032"/>
<evidence type="ECO:0000313" key="11">
    <source>
        <dbReference type="Proteomes" id="UP000077315"/>
    </source>
</evidence>
<comment type="subcellular location">
    <subcellularLocation>
        <location evidence="1">Nucleus</location>
    </subcellularLocation>
</comment>
<dbReference type="InParanoid" id="A0A162U288"/>
<keyword evidence="5" id="KW-0804">Transcription</keyword>
<feature type="domain" description="BZIP" evidence="9">
    <location>
        <begin position="83"/>
        <end position="146"/>
    </location>
</feature>
<dbReference type="SUPFAM" id="SSF57959">
    <property type="entry name" value="Leucine zipper domain"/>
    <property type="match status" value="1"/>
</dbReference>
<reference evidence="11" key="1">
    <citation type="submission" date="2015-06" db="EMBL/GenBank/DDBJ databases">
        <title>Expansion of signal transduction pathways in fungi by whole-genome duplication.</title>
        <authorList>
            <consortium name="DOE Joint Genome Institute"/>
            <person name="Corrochano L.M."/>
            <person name="Kuo A."/>
            <person name="Marcet-Houben M."/>
            <person name="Polaino S."/>
            <person name="Salamov A."/>
            <person name="Villalobos J.M."/>
            <person name="Alvarez M.I."/>
            <person name="Avalos J."/>
            <person name="Benito E.P."/>
            <person name="Benoit I."/>
            <person name="Burger G."/>
            <person name="Camino L.P."/>
            <person name="Canovas D."/>
            <person name="Cerda-Olmedo E."/>
            <person name="Cheng J.-F."/>
            <person name="Dominguez A."/>
            <person name="Elias M."/>
            <person name="Eslava A.P."/>
            <person name="Glaser F."/>
            <person name="Grimwood J."/>
            <person name="Gutierrez G."/>
            <person name="Heitman J."/>
            <person name="Henrissat B."/>
            <person name="Iturriaga E.A."/>
            <person name="Lang B.F."/>
            <person name="Lavin J.L."/>
            <person name="Lee S."/>
            <person name="Li W."/>
            <person name="Lindquist E."/>
            <person name="Lopez-Garcia S."/>
            <person name="Luque E.M."/>
            <person name="Marcos A.T."/>
            <person name="Martin J."/>
            <person name="McCluskey K."/>
            <person name="Medina H.R."/>
            <person name="Miralles-Duran A."/>
            <person name="Miyazaki A."/>
            <person name="Munoz-Torres E."/>
            <person name="Oguiza J.A."/>
            <person name="Ohm R."/>
            <person name="Olmedo M."/>
            <person name="Orejas M."/>
            <person name="Ortiz-Castellanos L."/>
            <person name="Pisabarro A.G."/>
            <person name="Rodriguez-Romero J."/>
            <person name="Ruiz-Herrera J."/>
            <person name="Ruiz-Vazquez R."/>
            <person name="Sanz C."/>
            <person name="Schackwitz W."/>
            <person name="Schmutz J."/>
            <person name="Shahriari M."/>
            <person name="Shelest E."/>
            <person name="Silva-Franco F."/>
            <person name="Soanes D."/>
            <person name="Syed K."/>
            <person name="Tagua V.G."/>
            <person name="Talbot N.J."/>
            <person name="Thon M."/>
            <person name="De vries R.P."/>
            <person name="Wiebenga A."/>
            <person name="Yadav J.S."/>
            <person name="Braun E.L."/>
            <person name="Baker S."/>
            <person name="Garre V."/>
            <person name="Horwitz B."/>
            <person name="Torres-Martinez S."/>
            <person name="Idnurm A."/>
            <person name="Herrera-Estrella A."/>
            <person name="Gabaldon T."/>
            <person name="Grigoriev I.V."/>
        </authorList>
    </citation>
    <scope>NUCLEOTIDE SEQUENCE [LARGE SCALE GENOMIC DNA]</scope>
    <source>
        <strain evidence="11">NRRL 1555(-)</strain>
    </source>
</reference>
<comment type="similarity">
    <text evidence="2">Belongs to the bZIP family.</text>
</comment>
<gene>
    <name evidence="10" type="ORF">PHYBLDRAFT_159032</name>
</gene>
<proteinExistence type="inferred from homology"/>
<dbReference type="GO" id="GO:0003677">
    <property type="term" value="F:DNA binding"/>
    <property type="evidence" value="ECO:0007669"/>
    <property type="project" value="UniProtKB-KW"/>
</dbReference>
<dbReference type="Pfam" id="PF00170">
    <property type="entry name" value="bZIP_1"/>
    <property type="match status" value="1"/>
</dbReference>
<dbReference type="PANTHER" id="PTHR46714:SF6">
    <property type="entry name" value="TRANSCRIPTIONAL ACTIVATOR HAC1"/>
    <property type="match status" value="1"/>
</dbReference>
<feature type="region of interest" description="Disordered" evidence="8">
    <location>
        <begin position="40"/>
        <end position="105"/>
    </location>
</feature>
<evidence type="ECO:0000256" key="5">
    <source>
        <dbReference type="ARBA" id="ARBA00023163"/>
    </source>
</evidence>
<keyword evidence="3" id="KW-0805">Transcription regulation</keyword>
<dbReference type="PROSITE" id="PS50217">
    <property type="entry name" value="BZIP"/>
    <property type="match status" value="1"/>
</dbReference>